<protein>
    <recommendedName>
        <fullName evidence="2">ARID domain-containing protein</fullName>
    </recommendedName>
</protein>
<proteinExistence type="predicted"/>
<feature type="compositionally biased region" description="Low complexity" evidence="1">
    <location>
        <begin position="137"/>
        <end position="178"/>
    </location>
</feature>
<name>A0A067LUQ9_BOTB1</name>
<dbReference type="EMBL" id="KL198164">
    <property type="protein sequence ID" value="KDQ05995.1"/>
    <property type="molecule type" value="Genomic_DNA"/>
</dbReference>
<feature type="region of interest" description="Disordered" evidence="1">
    <location>
        <begin position="137"/>
        <end position="181"/>
    </location>
</feature>
<reference evidence="4" key="1">
    <citation type="journal article" date="2014" name="Proc. Natl. Acad. Sci. U.S.A.">
        <title>Extensive sampling of basidiomycete genomes demonstrates inadequacy of the white-rot/brown-rot paradigm for wood decay fungi.</title>
        <authorList>
            <person name="Riley R."/>
            <person name="Salamov A.A."/>
            <person name="Brown D.W."/>
            <person name="Nagy L.G."/>
            <person name="Floudas D."/>
            <person name="Held B.W."/>
            <person name="Levasseur A."/>
            <person name="Lombard V."/>
            <person name="Morin E."/>
            <person name="Otillar R."/>
            <person name="Lindquist E.A."/>
            <person name="Sun H."/>
            <person name="LaButti K.M."/>
            <person name="Schmutz J."/>
            <person name="Jabbour D."/>
            <person name="Luo H."/>
            <person name="Baker S.E."/>
            <person name="Pisabarro A.G."/>
            <person name="Walton J.D."/>
            <person name="Blanchette R.A."/>
            <person name="Henrissat B."/>
            <person name="Martin F."/>
            <person name="Cullen D."/>
            <person name="Hibbett D.S."/>
            <person name="Grigoriev I.V."/>
        </authorList>
    </citation>
    <scope>NUCLEOTIDE SEQUENCE [LARGE SCALE GENOMIC DNA]</scope>
    <source>
        <strain evidence="4">FD-172 SS1</strain>
    </source>
</reference>
<evidence type="ECO:0000256" key="1">
    <source>
        <dbReference type="SAM" id="MobiDB-lite"/>
    </source>
</evidence>
<dbReference type="InParanoid" id="A0A067LUQ9"/>
<dbReference type="AlphaFoldDB" id="A0A067LUQ9"/>
<dbReference type="InterPro" id="IPR036431">
    <property type="entry name" value="ARID_dom_sf"/>
</dbReference>
<dbReference type="InterPro" id="IPR001606">
    <property type="entry name" value="ARID_dom"/>
</dbReference>
<feature type="domain" description="ARID" evidence="2">
    <location>
        <begin position="183"/>
        <end position="248"/>
    </location>
</feature>
<dbReference type="OrthoDB" id="1938591at2759"/>
<sequence length="248" mass="27426">MARRKAELQKTIDLLDGHIRSGASQGDPGPRMALVKHRQDHEILNNAELHLANLIQHRVSQAAQPTSSPAPNHVSPSQGPGWSQFQVSQFQQQQQQLMQHALQQQQQQQGPNAQQQVALLQAQAKATQVQAQQQQAQESLRNQQQQAAQQQARVPTPSGQPQSSQPPQSQTPGLPQTSGKIHLPTQPMFWTYFQNFVKQNNLNVSDIPQIGNDQIDLFKLFVEVLKLGGCEKVRVGAGIICQKGAGEF</sequence>
<dbReference type="Gene3D" id="1.10.150.60">
    <property type="entry name" value="ARID DNA-binding domain"/>
    <property type="match status" value="1"/>
</dbReference>
<evidence type="ECO:0000259" key="2">
    <source>
        <dbReference type="PROSITE" id="PS51011"/>
    </source>
</evidence>
<dbReference type="STRING" id="930990.A0A067LUQ9"/>
<dbReference type="SUPFAM" id="SSF46774">
    <property type="entry name" value="ARID-like"/>
    <property type="match status" value="1"/>
</dbReference>
<keyword evidence="4" id="KW-1185">Reference proteome</keyword>
<evidence type="ECO:0000313" key="4">
    <source>
        <dbReference type="Proteomes" id="UP000027195"/>
    </source>
</evidence>
<evidence type="ECO:0000313" key="3">
    <source>
        <dbReference type="EMBL" id="KDQ05995.1"/>
    </source>
</evidence>
<dbReference type="GO" id="GO:0003677">
    <property type="term" value="F:DNA binding"/>
    <property type="evidence" value="ECO:0007669"/>
    <property type="project" value="InterPro"/>
</dbReference>
<gene>
    <name evidence="3" type="ORF">BOTBODRAFT_182015</name>
</gene>
<feature type="region of interest" description="Disordered" evidence="1">
    <location>
        <begin position="59"/>
        <end position="89"/>
    </location>
</feature>
<accession>A0A067LUQ9</accession>
<feature type="compositionally biased region" description="Polar residues" evidence="1">
    <location>
        <begin position="59"/>
        <end position="83"/>
    </location>
</feature>
<organism evidence="3 4">
    <name type="scientific">Botryobasidium botryosum (strain FD-172 SS1)</name>
    <dbReference type="NCBI Taxonomy" id="930990"/>
    <lineage>
        <taxon>Eukaryota</taxon>
        <taxon>Fungi</taxon>
        <taxon>Dikarya</taxon>
        <taxon>Basidiomycota</taxon>
        <taxon>Agaricomycotina</taxon>
        <taxon>Agaricomycetes</taxon>
        <taxon>Cantharellales</taxon>
        <taxon>Botryobasidiaceae</taxon>
        <taxon>Botryobasidium</taxon>
    </lineage>
</organism>
<dbReference type="PROSITE" id="PS51011">
    <property type="entry name" value="ARID"/>
    <property type="match status" value="1"/>
</dbReference>
<dbReference type="Pfam" id="PF01388">
    <property type="entry name" value="ARID"/>
    <property type="match status" value="1"/>
</dbReference>
<dbReference type="HOGENOM" id="CLU_1120008_0_0_1"/>
<dbReference type="Proteomes" id="UP000027195">
    <property type="component" value="Unassembled WGS sequence"/>
</dbReference>